<keyword evidence="3" id="KW-0732">Signal</keyword>
<keyword evidence="5" id="KW-0998">Cell outer membrane</keyword>
<evidence type="ECO:0000313" key="8">
    <source>
        <dbReference type="EMBL" id="SDE45346.1"/>
    </source>
</evidence>
<dbReference type="PROSITE" id="PS51257">
    <property type="entry name" value="PROKAR_LIPOPROTEIN"/>
    <property type="match status" value="1"/>
</dbReference>
<feature type="domain" description="SusD-like N-terminal" evidence="7">
    <location>
        <begin position="89"/>
        <end position="223"/>
    </location>
</feature>
<protein>
    <submittedName>
        <fullName evidence="8">Starch-binding associating with outer membrane</fullName>
    </submittedName>
</protein>
<evidence type="ECO:0000313" key="9">
    <source>
        <dbReference type="Proteomes" id="UP000182114"/>
    </source>
</evidence>
<keyword evidence="9" id="KW-1185">Reference proteome</keyword>
<dbReference type="Proteomes" id="UP000182114">
    <property type="component" value="Unassembled WGS sequence"/>
</dbReference>
<accession>A0A1G7D301</accession>
<dbReference type="InterPro" id="IPR011990">
    <property type="entry name" value="TPR-like_helical_dom_sf"/>
</dbReference>
<dbReference type="InterPro" id="IPR012944">
    <property type="entry name" value="SusD_RagB_dom"/>
</dbReference>
<dbReference type="SUPFAM" id="SSF48452">
    <property type="entry name" value="TPR-like"/>
    <property type="match status" value="1"/>
</dbReference>
<organism evidence="8 9">
    <name type="scientific">Cellulophaga baltica</name>
    <dbReference type="NCBI Taxonomy" id="76594"/>
    <lineage>
        <taxon>Bacteria</taxon>
        <taxon>Pseudomonadati</taxon>
        <taxon>Bacteroidota</taxon>
        <taxon>Flavobacteriia</taxon>
        <taxon>Flavobacteriales</taxon>
        <taxon>Flavobacteriaceae</taxon>
        <taxon>Cellulophaga</taxon>
    </lineage>
</organism>
<comment type="subcellular location">
    <subcellularLocation>
        <location evidence="1">Cell outer membrane</location>
    </subcellularLocation>
</comment>
<sequence>MKTYKYLFLLIGLSIVGCSDLEESPITEISPESYFSSLSLEQVEGFTSGAYAHMVHRNFMSREMTQALMYRSDMMAIGRTGAQERIDMDNFTVQADNALIAGGSNTYWPKVYQIIGAANEAIKAGKLLEEEDEAVLNEVIARARFARAFAYFHLVRQFGDIPYLGDETLLSDAVLAPRTPAAEVYENIIADLKFAKEWLPNTQVSRALPAKSAASAYLADVYLTLEEYQLAYTEAKEIIDNEGLYNLGLEPDFQSLFNSDKSDISIEPIFVLHFTGTADGDQGLDYQAAFTGIRSDGQYTNANGEPVGGGWSVEVPSLAVYTTWDANDYRRTVTFDDKALQNGVLRSYETFTDGDGTAVNRPHVAKYTRMGNGTSTGTNFRGSKSNYYMMRYAEVLMIGAEAANELGIAADAEAWVNRVMARSRAGGIITGGINDGTVIAPSAIPADFSGLDQDSFRTRILEERRLEFAYEMKRWYDIARRKLGATAFGPNGLESVVSTESGVGPGPKSFDPSRDYLLPIPISEILINPNLTQNPGY</sequence>
<proteinExistence type="inferred from homology"/>
<evidence type="ECO:0000256" key="1">
    <source>
        <dbReference type="ARBA" id="ARBA00004442"/>
    </source>
</evidence>
<dbReference type="EMBL" id="FNBD01000001">
    <property type="protein sequence ID" value="SDE45346.1"/>
    <property type="molecule type" value="Genomic_DNA"/>
</dbReference>
<dbReference type="InterPro" id="IPR033985">
    <property type="entry name" value="SusD-like_N"/>
</dbReference>
<reference evidence="9" key="1">
    <citation type="submission" date="2016-10" db="EMBL/GenBank/DDBJ databases">
        <authorList>
            <person name="Varghese N."/>
            <person name="Submissions S."/>
        </authorList>
    </citation>
    <scope>NUCLEOTIDE SEQUENCE [LARGE SCALE GENOMIC DNA]</scope>
    <source>
        <strain evidence="9">DSM 24729</strain>
    </source>
</reference>
<dbReference type="RefSeq" id="WP_074537158.1">
    <property type="nucleotide sequence ID" value="NZ_FNBD01000001.1"/>
</dbReference>
<dbReference type="Pfam" id="PF07980">
    <property type="entry name" value="SusD_RagB"/>
    <property type="match status" value="1"/>
</dbReference>
<gene>
    <name evidence="8" type="ORF">SAMN04487992_101282</name>
</gene>
<evidence type="ECO:0000256" key="5">
    <source>
        <dbReference type="ARBA" id="ARBA00023237"/>
    </source>
</evidence>
<feature type="domain" description="RagB/SusD" evidence="6">
    <location>
        <begin position="358"/>
        <end position="537"/>
    </location>
</feature>
<dbReference type="GO" id="GO:0009279">
    <property type="term" value="C:cell outer membrane"/>
    <property type="evidence" value="ECO:0007669"/>
    <property type="project" value="UniProtKB-SubCell"/>
</dbReference>
<dbReference type="Gene3D" id="1.25.40.390">
    <property type="match status" value="1"/>
</dbReference>
<dbReference type="AlphaFoldDB" id="A0A1G7D301"/>
<name>A0A1G7D301_9FLAO</name>
<dbReference type="Pfam" id="PF14322">
    <property type="entry name" value="SusD-like_3"/>
    <property type="match status" value="1"/>
</dbReference>
<evidence type="ECO:0000256" key="3">
    <source>
        <dbReference type="ARBA" id="ARBA00022729"/>
    </source>
</evidence>
<evidence type="ECO:0000256" key="4">
    <source>
        <dbReference type="ARBA" id="ARBA00023136"/>
    </source>
</evidence>
<comment type="similarity">
    <text evidence="2">Belongs to the SusD family.</text>
</comment>
<evidence type="ECO:0000259" key="7">
    <source>
        <dbReference type="Pfam" id="PF14322"/>
    </source>
</evidence>
<keyword evidence="4" id="KW-0472">Membrane</keyword>
<evidence type="ECO:0000259" key="6">
    <source>
        <dbReference type="Pfam" id="PF07980"/>
    </source>
</evidence>
<evidence type="ECO:0000256" key="2">
    <source>
        <dbReference type="ARBA" id="ARBA00006275"/>
    </source>
</evidence>